<dbReference type="InterPro" id="IPR021796">
    <property type="entry name" value="Tll0287-like_dom"/>
</dbReference>
<dbReference type="Proteomes" id="UP000270856">
    <property type="component" value="Unassembled WGS sequence"/>
</dbReference>
<feature type="signal peptide" evidence="1">
    <location>
        <begin position="1"/>
        <end position="21"/>
    </location>
</feature>
<proteinExistence type="predicted"/>
<evidence type="ECO:0000256" key="1">
    <source>
        <dbReference type="SAM" id="SignalP"/>
    </source>
</evidence>
<evidence type="ECO:0000313" key="4">
    <source>
        <dbReference type="Proteomes" id="UP000270856"/>
    </source>
</evidence>
<feature type="chain" id="PRO_5018246424" evidence="1">
    <location>
        <begin position="22"/>
        <end position="203"/>
    </location>
</feature>
<protein>
    <submittedName>
        <fullName evidence="3">DUF3365 domain-containing protein</fullName>
    </submittedName>
</protein>
<evidence type="ECO:0000313" key="3">
    <source>
        <dbReference type="EMBL" id="RPD96151.1"/>
    </source>
</evidence>
<comment type="caution">
    <text evidence="3">The sequence shown here is derived from an EMBL/GenBank/DDBJ whole genome shotgun (WGS) entry which is preliminary data.</text>
</comment>
<accession>A0A3N4NIV1</accession>
<name>A0A3N4NIV1_9FLAO</name>
<reference evidence="3 4" key="1">
    <citation type="submission" date="2018-11" db="EMBL/GenBank/DDBJ databases">
        <title>Aureibaculum marinum gen. nov., sp. nov., a member of the family Flavobacteriaceae isolated from the Bohai Sea.</title>
        <authorList>
            <person name="Ji X."/>
        </authorList>
    </citation>
    <scope>NUCLEOTIDE SEQUENCE [LARGE SCALE GENOMIC DNA]</scope>
    <source>
        <strain evidence="3 4">BH-SD17</strain>
    </source>
</reference>
<sequence>MKKTNLFILFFLLLVVSACKSDVKKEKQSTTVIEQDNNQVSDSVYAATGLKYAMTTKAELGKNLMGAIQSKGTEHALEFCNVKAIPLTDSMAVAQKAKISRVSDKPRNPNNQANTEELEFIETFKKQLAAGEQPQGIVKKKDGKIHYYYPIATNQMCLQCHGKPNEQIKPEVITMIDKLYPEDKAKGYDVNQVRGIWNVVFEE</sequence>
<dbReference type="EMBL" id="RPFJ01000013">
    <property type="protein sequence ID" value="RPD96151.1"/>
    <property type="molecule type" value="Genomic_DNA"/>
</dbReference>
<dbReference type="RefSeq" id="WP_123898281.1">
    <property type="nucleotide sequence ID" value="NZ_RPFJ01000013.1"/>
</dbReference>
<dbReference type="OrthoDB" id="1494333at2"/>
<feature type="domain" description="Tll0287-like" evidence="2">
    <location>
        <begin position="38"/>
        <end position="199"/>
    </location>
</feature>
<dbReference type="AlphaFoldDB" id="A0A3N4NIV1"/>
<organism evidence="3 4">
    <name type="scientific">Aureibaculum marinum</name>
    <dbReference type="NCBI Taxonomy" id="2487930"/>
    <lineage>
        <taxon>Bacteria</taxon>
        <taxon>Pseudomonadati</taxon>
        <taxon>Bacteroidota</taxon>
        <taxon>Flavobacteriia</taxon>
        <taxon>Flavobacteriales</taxon>
        <taxon>Flavobacteriaceae</taxon>
        <taxon>Aureibaculum</taxon>
    </lineage>
</organism>
<gene>
    <name evidence="3" type="ORF">EGM88_10705</name>
</gene>
<dbReference type="Pfam" id="PF11845">
    <property type="entry name" value="Tll0287-like"/>
    <property type="match status" value="1"/>
</dbReference>
<dbReference type="PROSITE" id="PS51257">
    <property type="entry name" value="PROKAR_LIPOPROTEIN"/>
    <property type="match status" value="1"/>
</dbReference>
<evidence type="ECO:0000259" key="2">
    <source>
        <dbReference type="Pfam" id="PF11845"/>
    </source>
</evidence>
<keyword evidence="4" id="KW-1185">Reference proteome</keyword>
<keyword evidence="1" id="KW-0732">Signal</keyword>